<reference evidence="5 6" key="1">
    <citation type="journal article" date="2016" name="Nat. Commun.">
        <title>Thousands of microbial genomes shed light on interconnected biogeochemical processes in an aquifer system.</title>
        <authorList>
            <person name="Anantharaman K."/>
            <person name="Brown C.T."/>
            <person name="Hug L.A."/>
            <person name="Sharon I."/>
            <person name="Castelle C.J."/>
            <person name="Probst A.J."/>
            <person name="Thomas B.C."/>
            <person name="Singh A."/>
            <person name="Wilkins M.J."/>
            <person name="Karaoz U."/>
            <person name="Brodie E.L."/>
            <person name="Williams K.H."/>
            <person name="Hubbard S.S."/>
            <person name="Banfield J.F."/>
        </authorList>
    </citation>
    <scope>NUCLEOTIDE SEQUENCE [LARGE SCALE GENOMIC DNA]</scope>
</reference>
<dbReference type="SFLD" id="SFLDS00029">
    <property type="entry name" value="Radical_SAM"/>
    <property type="match status" value="1"/>
</dbReference>
<keyword evidence="1" id="KW-0949">S-adenosyl-L-methionine</keyword>
<dbReference type="EMBL" id="MEUW01000013">
    <property type="protein sequence ID" value="OGC44692.1"/>
    <property type="molecule type" value="Genomic_DNA"/>
</dbReference>
<keyword evidence="4" id="KW-0411">Iron-sulfur</keyword>
<dbReference type="GO" id="GO:0051536">
    <property type="term" value="F:iron-sulfur cluster binding"/>
    <property type="evidence" value="ECO:0007669"/>
    <property type="project" value="UniProtKB-KW"/>
</dbReference>
<evidence type="ECO:0008006" key="7">
    <source>
        <dbReference type="Google" id="ProtNLM"/>
    </source>
</evidence>
<dbReference type="SUPFAM" id="SSF102114">
    <property type="entry name" value="Radical SAM enzymes"/>
    <property type="match status" value="1"/>
</dbReference>
<accession>A0A1F4UIJ8</accession>
<organism evidence="5 6">
    <name type="scientific">candidate division WWE3 bacterium RBG_19FT_COMBO_53_11</name>
    <dbReference type="NCBI Taxonomy" id="1802613"/>
    <lineage>
        <taxon>Bacteria</taxon>
        <taxon>Katanobacteria</taxon>
    </lineage>
</organism>
<dbReference type="InterPro" id="IPR013785">
    <property type="entry name" value="Aldolase_TIM"/>
</dbReference>
<evidence type="ECO:0000256" key="1">
    <source>
        <dbReference type="ARBA" id="ARBA00022691"/>
    </source>
</evidence>
<dbReference type="Proteomes" id="UP000176583">
    <property type="component" value="Unassembled WGS sequence"/>
</dbReference>
<keyword evidence="2" id="KW-0479">Metal-binding</keyword>
<dbReference type="InterPro" id="IPR007197">
    <property type="entry name" value="rSAM"/>
</dbReference>
<comment type="caution">
    <text evidence="5">The sequence shown here is derived from an EMBL/GenBank/DDBJ whole genome shotgun (WGS) entry which is preliminary data.</text>
</comment>
<evidence type="ECO:0000313" key="6">
    <source>
        <dbReference type="Proteomes" id="UP000176583"/>
    </source>
</evidence>
<protein>
    <recommendedName>
        <fullName evidence="7">Radical SAM core domain-containing protein</fullName>
    </recommendedName>
</protein>
<evidence type="ECO:0000256" key="4">
    <source>
        <dbReference type="ARBA" id="ARBA00023014"/>
    </source>
</evidence>
<dbReference type="AlphaFoldDB" id="A0A1F4UIJ8"/>
<gene>
    <name evidence="5" type="ORF">A2V54_00570</name>
</gene>
<evidence type="ECO:0000256" key="3">
    <source>
        <dbReference type="ARBA" id="ARBA00023004"/>
    </source>
</evidence>
<evidence type="ECO:0000313" key="5">
    <source>
        <dbReference type="EMBL" id="OGC44692.1"/>
    </source>
</evidence>
<dbReference type="GO" id="GO:0046872">
    <property type="term" value="F:metal ion binding"/>
    <property type="evidence" value="ECO:0007669"/>
    <property type="project" value="UniProtKB-KW"/>
</dbReference>
<dbReference type="STRING" id="1802613.A2V54_00570"/>
<sequence length="347" mass="38953">MDITRKFPIPTGYLFVGSYSKGPLETLSIGDYGKRHNVKADFLGYRSEIEGVPNTYCMPLSEKWVITVSTQYGCPMRCTFCDVPNVAFRGNATFDDLKAQFYNAISLFPQVGYTERLNLHYARMGDPIFNENVFLFSRWLHANKQQIAADTGLRIEVIHPVLTTSSPRKFKKLEERLLEWCGIKNEVYNGQAGLQLSINSTSEEQRDRMFGGMQIRLADLAKIAAKMPEPMSRKYCLNFAYATDSEVDARLLAELFDSRKFMCKITPIHNNNACRTNGIRTIGGYDSYHPYRKPEEDLKAAGFDVLVFVPSIDEEDGLVTCGNAVLGGSSPKCDESVIKIKGISPGP</sequence>
<evidence type="ECO:0000256" key="2">
    <source>
        <dbReference type="ARBA" id="ARBA00022723"/>
    </source>
</evidence>
<dbReference type="Gene3D" id="3.20.20.70">
    <property type="entry name" value="Aldolase class I"/>
    <property type="match status" value="1"/>
</dbReference>
<dbReference type="InterPro" id="IPR058240">
    <property type="entry name" value="rSAM_sf"/>
</dbReference>
<dbReference type="GO" id="GO:0003824">
    <property type="term" value="F:catalytic activity"/>
    <property type="evidence" value="ECO:0007669"/>
    <property type="project" value="InterPro"/>
</dbReference>
<keyword evidence="3" id="KW-0408">Iron</keyword>
<name>A0A1F4UIJ8_UNCKA</name>
<proteinExistence type="predicted"/>